<evidence type="ECO:0000313" key="3">
    <source>
        <dbReference type="Proteomes" id="UP000542405"/>
    </source>
</evidence>
<dbReference type="Proteomes" id="UP000542405">
    <property type="component" value="Unassembled WGS sequence"/>
</dbReference>
<organism evidence="2 3">
    <name type="scientific">Achromobacter ruhlandii</name>
    <dbReference type="NCBI Taxonomy" id="72557"/>
    <lineage>
        <taxon>Bacteria</taxon>
        <taxon>Pseudomonadati</taxon>
        <taxon>Pseudomonadota</taxon>
        <taxon>Betaproteobacteria</taxon>
        <taxon>Burkholderiales</taxon>
        <taxon>Alcaligenaceae</taxon>
        <taxon>Achromobacter</taxon>
    </lineage>
</organism>
<keyword evidence="1" id="KW-0472">Membrane</keyword>
<name>A0A848NX41_9BURK</name>
<dbReference type="EMBL" id="JABBZE010001146">
    <property type="protein sequence ID" value="NMU94015.1"/>
    <property type="molecule type" value="Genomic_DNA"/>
</dbReference>
<keyword evidence="1" id="KW-0812">Transmembrane</keyword>
<dbReference type="AlphaFoldDB" id="A0A848NX41"/>
<sequence>MRWLMSLAHMEPSPVSRWVALRAALAIGLPTAAGLALDQSAAAALVALGALPAITGDNGGPYRNRALSIGSTVFGGALGYFLGTLLSGHG</sequence>
<feature type="transmembrane region" description="Helical" evidence="1">
    <location>
        <begin position="67"/>
        <end position="86"/>
    </location>
</feature>
<evidence type="ECO:0000313" key="2">
    <source>
        <dbReference type="EMBL" id="NMU94015.1"/>
    </source>
</evidence>
<proteinExistence type="predicted"/>
<evidence type="ECO:0000256" key="1">
    <source>
        <dbReference type="SAM" id="Phobius"/>
    </source>
</evidence>
<protein>
    <submittedName>
        <fullName evidence="2">FUSC family protein</fullName>
    </submittedName>
</protein>
<comment type="caution">
    <text evidence="2">The sequence shown here is derived from an EMBL/GenBank/DDBJ whole genome shotgun (WGS) entry which is preliminary data.</text>
</comment>
<feature type="non-terminal residue" evidence="2">
    <location>
        <position position="90"/>
    </location>
</feature>
<keyword evidence="1" id="KW-1133">Transmembrane helix</keyword>
<reference evidence="2 3" key="1">
    <citation type="submission" date="2020-04" db="EMBL/GenBank/DDBJ databases">
        <title>Achromobacter ruhlandii genome sequencing and assembly.</title>
        <authorList>
            <person name="Martins R.C.R."/>
            <person name="Perdigao-Neto L.V."/>
            <person name="Levin A.S.S."/>
            <person name="Costa S.F."/>
        </authorList>
    </citation>
    <scope>NUCLEOTIDE SEQUENCE [LARGE SCALE GENOMIC DNA]</scope>
    <source>
        <strain evidence="2 3">9035ralo</strain>
    </source>
</reference>
<gene>
    <name evidence="2" type="ORF">HGQ98_33345</name>
</gene>
<accession>A0A848NX41</accession>